<dbReference type="Proteomes" id="UP000014909">
    <property type="component" value="Chromosome"/>
</dbReference>
<dbReference type="NCBIfam" id="NF047389">
    <property type="entry name" value="ATPase_Sll1717"/>
    <property type="match status" value="1"/>
</dbReference>
<dbReference type="BioCyc" id="AMAC1300253:G12YX-2445-MONOMER"/>
<reference evidence="1 2" key="1">
    <citation type="journal article" date="2013" name="Genome Biol. Evol.">
        <title>Genomic Diversity of "Deep Ecotype" Alteromonas macleodii Isolates: Evidence for Pan-Mediterranean Clonal Frames.</title>
        <authorList>
            <person name="Lopez-Perez M."/>
            <person name="Gonzaga A."/>
            <person name="Rodriguez-Valera F."/>
        </authorList>
    </citation>
    <scope>NUCLEOTIDE SEQUENCE [LARGE SCALE GENOMIC DNA]</scope>
    <source>
        <strain evidence="2">'English Channel 615'</strain>
    </source>
</reference>
<dbReference type="KEGG" id="amh:I633_15155"/>
<proteinExistence type="predicted"/>
<dbReference type="PATRIC" id="fig|1300253.3.peg.3169"/>
<dbReference type="EMBL" id="CP004846">
    <property type="protein sequence ID" value="AGP78813.1"/>
    <property type="molecule type" value="Genomic_DNA"/>
</dbReference>
<accession>S5APK5</accession>
<organism evidence="1 2">
    <name type="scientific">Alteromonas mediterranea 615</name>
    <dbReference type="NCBI Taxonomy" id="1300253"/>
    <lineage>
        <taxon>Bacteria</taxon>
        <taxon>Pseudomonadati</taxon>
        <taxon>Pseudomonadota</taxon>
        <taxon>Gammaproteobacteria</taxon>
        <taxon>Alteromonadales</taxon>
        <taxon>Alteromonadaceae</taxon>
        <taxon>Alteromonas/Salinimonas group</taxon>
        <taxon>Alteromonas</taxon>
    </lineage>
</organism>
<dbReference type="SUPFAM" id="SSF52540">
    <property type="entry name" value="P-loop containing nucleoside triphosphate hydrolases"/>
    <property type="match status" value="1"/>
</dbReference>
<dbReference type="AlphaFoldDB" id="S5APK5"/>
<dbReference type="InterPro" id="IPR059206">
    <property type="entry name" value="Sll1717-like"/>
</dbReference>
<protein>
    <recommendedName>
        <fullName evidence="3">Orc1-like AAA ATPase domain-containing protein</fullName>
    </recommendedName>
</protein>
<name>S5APK5_9ALTE</name>
<sequence length="482" mass="53854">MNLSEFKKIKFGYASAEKENAADQSLLAGGFLNFKNIAGAIKDGSEFLVLGDKGAGKTAVATHLHLMAKEDPLLFVKRVSLADLPFSSFANIVKGKDEPETKYPTAWTWIFLLMLIDSLSSDEGMETDNASEFHNFHKLLKNNGLAPSEDIPAIVRKSSKKSFSLNLKGIFSYNEELPGDLDMASVPELVDSMKQLLSKCRTKSKHLIIFDGLDDILTKRNAQYDVLGALIFECSRLNSWFNQTGLPTKIIVLCRVDLFQKISGANKNKIRQNFSVELDWYQHPSDPGNSILFDLLNHRAAQSLDEPHSILKFLNDQPKVGPQEAKHYLLSYTRHRPRDIIVLLSTLQQKVISLPIGPTVFHSAARTFAQNYFVGEISDELYGFLDQQKIEATFEALSQMKLKEFTFSQANAIFKEYLGDETDVVAILKRLYECGAVGNGYTSPAGRKSYNFKFSHPHSTFSSSHSIKVHNGLASALNLLVN</sequence>
<evidence type="ECO:0000313" key="1">
    <source>
        <dbReference type="EMBL" id="AGP78813.1"/>
    </source>
</evidence>
<gene>
    <name evidence="1" type="ORF">I633_15155</name>
</gene>
<evidence type="ECO:0000313" key="2">
    <source>
        <dbReference type="Proteomes" id="UP000014909"/>
    </source>
</evidence>
<dbReference type="HOGENOM" id="CLU_035897_1_0_6"/>
<evidence type="ECO:0008006" key="3">
    <source>
        <dbReference type="Google" id="ProtNLM"/>
    </source>
</evidence>
<dbReference type="InterPro" id="IPR027417">
    <property type="entry name" value="P-loop_NTPase"/>
</dbReference>